<dbReference type="EMBL" id="JBCNJP010000019">
    <property type="protein sequence ID" value="KAK9061016.1"/>
    <property type="molecule type" value="Genomic_DNA"/>
</dbReference>
<dbReference type="Proteomes" id="UP001408789">
    <property type="component" value="Unassembled WGS sequence"/>
</dbReference>
<evidence type="ECO:0000256" key="1">
    <source>
        <dbReference type="SAM" id="SignalP"/>
    </source>
</evidence>
<comment type="caution">
    <text evidence="2">The sequence shown here is derived from an EMBL/GenBank/DDBJ whole genome shotgun (WGS) entry which is preliminary data.</text>
</comment>
<dbReference type="AlphaFoldDB" id="A0AAP0CQ96"/>
<feature type="chain" id="PRO_5042812939" evidence="1">
    <location>
        <begin position="26"/>
        <end position="102"/>
    </location>
</feature>
<evidence type="ECO:0000313" key="3">
    <source>
        <dbReference type="Proteomes" id="UP001408789"/>
    </source>
</evidence>
<accession>A0AAP0CQ96</accession>
<gene>
    <name evidence="2" type="ORF">SSX86_018196</name>
</gene>
<keyword evidence="3" id="KW-1185">Reference proteome</keyword>
<sequence>MPTSFHLPLILLTLIVIAPYFLATARPIKPELNLAVPGFLSERTGSDSSVVPCAMSSGNGEVPFLKRFELAGNYGSLFLSALPKGAPVPPSGPNPRTNDLNN</sequence>
<reference evidence="2 3" key="1">
    <citation type="submission" date="2024-04" db="EMBL/GenBank/DDBJ databases">
        <title>The reference genome of an endangered Asteraceae, Deinandra increscens subsp. villosa, native to the Central Coast of California.</title>
        <authorList>
            <person name="Guilliams M."/>
            <person name="Hasenstab-Lehman K."/>
            <person name="Meyer R."/>
            <person name="Mcevoy S."/>
        </authorList>
    </citation>
    <scope>NUCLEOTIDE SEQUENCE [LARGE SCALE GENOMIC DNA]</scope>
    <source>
        <tissue evidence="2">Leaf</tissue>
    </source>
</reference>
<feature type="signal peptide" evidence="1">
    <location>
        <begin position="1"/>
        <end position="25"/>
    </location>
</feature>
<name>A0AAP0CQ96_9ASTR</name>
<evidence type="ECO:0000313" key="2">
    <source>
        <dbReference type="EMBL" id="KAK9061016.1"/>
    </source>
</evidence>
<organism evidence="2 3">
    <name type="scientific">Deinandra increscens subsp. villosa</name>
    <dbReference type="NCBI Taxonomy" id="3103831"/>
    <lineage>
        <taxon>Eukaryota</taxon>
        <taxon>Viridiplantae</taxon>
        <taxon>Streptophyta</taxon>
        <taxon>Embryophyta</taxon>
        <taxon>Tracheophyta</taxon>
        <taxon>Spermatophyta</taxon>
        <taxon>Magnoliopsida</taxon>
        <taxon>eudicotyledons</taxon>
        <taxon>Gunneridae</taxon>
        <taxon>Pentapetalae</taxon>
        <taxon>asterids</taxon>
        <taxon>campanulids</taxon>
        <taxon>Asterales</taxon>
        <taxon>Asteraceae</taxon>
        <taxon>Asteroideae</taxon>
        <taxon>Heliantheae alliance</taxon>
        <taxon>Madieae</taxon>
        <taxon>Madiinae</taxon>
        <taxon>Deinandra</taxon>
    </lineage>
</organism>
<keyword evidence="1" id="KW-0732">Signal</keyword>
<protein>
    <submittedName>
        <fullName evidence="2">Uncharacterized protein</fullName>
    </submittedName>
</protein>
<proteinExistence type="predicted"/>